<comment type="caution">
    <text evidence="2">The sequence shown here is derived from an EMBL/GenBank/DDBJ whole genome shotgun (WGS) entry which is preliminary data.</text>
</comment>
<evidence type="ECO:0000313" key="2">
    <source>
        <dbReference type="EMBL" id="KAK9701593.1"/>
    </source>
</evidence>
<protein>
    <recommendedName>
        <fullName evidence="4">C-type lectin domain-containing protein</fullName>
    </recommendedName>
</protein>
<evidence type="ECO:0008006" key="4">
    <source>
        <dbReference type="Google" id="ProtNLM"/>
    </source>
</evidence>
<gene>
    <name evidence="2" type="ORF">QE152_g30471</name>
</gene>
<sequence length="97" mass="11031">MQVIANSGTATAAKTIDGYWESLEEQLIRAADDSQNWAAKNGKEKEADDSLGCKKWKRKGSWFNHECKEEKEKTKNGKEKEAGLTMSAKRKKKRLKQ</sequence>
<dbReference type="EMBL" id="JASPKY010000411">
    <property type="protein sequence ID" value="KAK9701593.1"/>
    <property type="molecule type" value="Genomic_DNA"/>
</dbReference>
<feature type="region of interest" description="Disordered" evidence="1">
    <location>
        <begin position="69"/>
        <end position="97"/>
    </location>
</feature>
<feature type="compositionally biased region" description="Basic residues" evidence="1">
    <location>
        <begin position="88"/>
        <end position="97"/>
    </location>
</feature>
<evidence type="ECO:0000256" key="1">
    <source>
        <dbReference type="SAM" id="MobiDB-lite"/>
    </source>
</evidence>
<evidence type="ECO:0000313" key="3">
    <source>
        <dbReference type="Proteomes" id="UP001458880"/>
    </source>
</evidence>
<feature type="compositionally biased region" description="Basic and acidic residues" evidence="1">
    <location>
        <begin position="69"/>
        <end position="82"/>
    </location>
</feature>
<name>A0AAW1JE49_POPJA</name>
<keyword evidence="3" id="KW-1185">Reference proteome</keyword>
<organism evidence="2 3">
    <name type="scientific">Popillia japonica</name>
    <name type="common">Japanese beetle</name>
    <dbReference type="NCBI Taxonomy" id="7064"/>
    <lineage>
        <taxon>Eukaryota</taxon>
        <taxon>Metazoa</taxon>
        <taxon>Ecdysozoa</taxon>
        <taxon>Arthropoda</taxon>
        <taxon>Hexapoda</taxon>
        <taxon>Insecta</taxon>
        <taxon>Pterygota</taxon>
        <taxon>Neoptera</taxon>
        <taxon>Endopterygota</taxon>
        <taxon>Coleoptera</taxon>
        <taxon>Polyphaga</taxon>
        <taxon>Scarabaeiformia</taxon>
        <taxon>Scarabaeidae</taxon>
        <taxon>Rutelinae</taxon>
        <taxon>Popillia</taxon>
    </lineage>
</organism>
<dbReference type="Proteomes" id="UP001458880">
    <property type="component" value="Unassembled WGS sequence"/>
</dbReference>
<dbReference type="AlphaFoldDB" id="A0AAW1JE49"/>
<accession>A0AAW1JE49</accession>
<proteinExistence type="predicted"/>
<reference evidence="2 3" key="1">
    <citation type="journal article" date="2024" name="BMC Genomics">
        <title>De novo assembly and annotation of Popillia japonica's genome with initial clues to its potential as an invasive pest.</title>
        <authorList>
            <person name="Cucini C."/>
            <person name="Boschi S."/>
            <person name="Funari R."/>
            <person name="Cardaioli E."/>
            <person name="Iannotti N."/>
            <person name="Marturano G."/>
            <person name="Paoli F."/>
            <person name="Bruttini M."/>
            <person name="Carapelli A."/>
            <person name="Frati F."/>
            <person name="Nardi F."/>
        </authorList>
    </citation>
    <scope>NUCLEOTIDE SEQUENCE [LARGE SCALE GENOMIC DNA]</scope>
    <source>
        <strain evidence="2">DMR45628</strain>
    </source>
</reference>